<dbReference type="EMBL" id="CP001848">
    <property type="protein sequence ID" value="ADB18706.1"/>
    <property type="molecule type" value="Genomic_DNA"/>
</dbReference>
<dbReference type="eggNOG" id="COG1943">
    <property type="taxonomic scope" value="Bacteria"/>
</dbReference>
<keyword evidence="3" id="KW-1185">Reference proteome</keyword>
<name>D2R2X3_PIRSD</name>
<dbReference type="HOGENOM" id="CLU_068226_6_0_0"/>
<evidence type="ECO:0000313" key="2">
    <source>
        <dbReference type="EMBL" id="ADB18706.1"/>
    </source>
</evidence>
<protein>
    <recommendedName>
        <fullName evidence="1">Transposase IS200-like domain-containing protein</fullName>
    </recommendedName>
</protein>
<feature type="domain" description="Transposase IS200-like" evidence="1">
    <location>
        <begin position="3"/>
        <end position="129"/>
    </location>
</feature>
<dbReference type="InterPro" id="IPR002686">
    <property type="entry name" value="Transposase_17"/>
</dbReference>
<dbReference type="NCBIfam" id="NF047646">
    <property type="entry name" value="REP_Tyr_transpos"/>
    <property type="match status" value="1"/>
</dbReference>
<dbReference type="GO" id="GO:0043565">
    <property type="term" value="F:sequence-specific DNA binding"/>
    <property type="evidence" value="ECO:0007669"/>
    <property type="project" value="TreeGrafter"/>
</dbReference>
<dbReference type="SMART" id="SM01321">
    <property type="entry name" value="Y1_Tnp"/>
    <property type="match status" value="1"/>
</dbReference>
<dbReference type="OrthoDB" id="278793at2"/>
<reference evidence="2 3" key="1">
    <citation type="journal article" date="2009" name="Stand. Genomic Sci.">
        <title>Complete genome sequence of Pirellula staleyi type strain (ATCC 27377).</title>
        <authorList>
            <person name="Clum A."/>
            <person name="Tindall B.J."/>
            <person name="Sikorski J."/>
            <person name="Ivanova N."/>
            <person name="Mavrommatis K."/>
            <person name="Lucas S."/>
            <person name="Glavina del Rio T."/>
            <person name="Nolan M."/>
            <person name="Chen F."/>
            <person name="Tice H."/>
            <person name="Pitluck S."/>
            <person name="Cheng J.F."/>
            <person name="Chertkov O."/>
            <person name="Brettin T."/>
            <person name="Han C."/>
            <person name="Detter J.C."/>
            <person name="Kuske C."/>
            <person name="Bruce D."/>
            <person name="Goodwin L."/>
            <person name="Ovchinikova G."/>
            <person name="Pati A."/>
            <person name="Mikhailova N."/>
            <person name="Chen A."/>
            <person name="Palaniappan K."/>
            <person name="Land M."/>
            <person name="Hauser L."/>
            <person name="Chang Y.J."/>
            <person name="Jeffries C.D."/>
            <person name="Chain P."/>
            <person name="Rohde M."/>
            <person name="Goker M."/>
            <person name="Bristow J."/>
            <person name="Eisen J.A."/>
            <person name="Markowitz V."/>
            <person name="Hugenholtz P."/>
            <person name="Kyrpides N.C."/>
            <person name="Klenk H.P."/>
            <person name="Lapidus A."/>
        </authorList>
    </citation>
    <scope>NUCLEOTIDE SEQUENCE [LARGE SCALE GENOMIC DNA]</scope>
    <source>
        <strain evidence="3">ATCC 27377 / DSM 6068 / ICPB 4128</strain>
    </source>
</reference>
<dbReference type="Proteomes" id="UP000001887">
    <property type="component" value="Chromosome"/>
</dbReference>
<accession>D2R2X3</accession>
<dbReference type="PANTHER" id="PTHR36966">
    <property type="entry name" value="REP-ASSOCIATED TYROSINE TRANSPOSASE"/>
    <property type="match status" value="1"/>
</dbReference>
<dbReference type="STRING" id="530564.Psta_4053"/>
<dbReference type="Pfam" id="PF01797">
    <property type="entry name" value="Y1_Tnp"/>
    <property type="match status" value="1"/>
</dbReference>
<gene>
    <name evidence="2" type="ordered locus">Psta_4053</name>
</gene>
<evidence type="ECO:0000313" key="3">
    <source>
        <dbReference type="Proteomes" id="UP000001887"/>
    </source>
</evidence>
<organism evidence="2 3">
    <name type="scientific">Pirellula staleyi (strain ATCC 27377 / DSM 6068 / ICPB 4128)</name>
    <name type="common">Pirella staleyi</name>
    <dbReference type="NCBI Taxonomy" id="530564"/>
    <lineage>
        <taxon>Bacteria</taxon>
        <taxon>Pseudomonadati</taxon>
        <taxon>Planctomycetota</taxon>
        <taxon>Planctomycetia</taxon>
        <taxon>Pirellulales</taxon>
        <taxon>Pirellulaceae</taxon>
        <taxon>Pirellula</taxon>
    </lineage>
</organism>
<dbReference type="SUPFAM" id="SSF143422">
    <property type="entry name" value="Transposase IS200-like"/>
    <property type="match status" value="1"/>
</dbReference>
<sequence length="164" mass="19355">MSESKFIHFVTFGVDSHRRLLDLDQPKRLLLGTLNHQLEALNASCVGFVIMPDHVHALLWVPQVELIDRFLHGWKRMSSYAIRRWYAEHAPHYFSKFGMGKKFWRPRSFVLPVELSDVVRIKLDYIHLNPVRAGLVDRAIDWRWSSARYYIEGRSVGVPVRWVE</sequence>
<dbReference type="InterPro" id="IPR052715">
    <property type="entry name" value="RAYT_transposase"/>
</dbReference>
<evidence type="ECO:0000259" key="1">
    <source>
        <dbReference type="SMART" id="SM01321"/>
    </source>
</evidence>
<dbReference type="Gene3D" id="3.30.70.1290">
    <property type="entry name" value="Transposase IS200-like"/>
    <property type="match status" value="1"/>
</dbReference>
<dbReference type="GO" id="GO:0006313">
    <property type="term" value="P:DNA transposition"/>
    <property type="evidence" value="ECO:0007669"/>
    <property type="project" value="InterPro"/>
</dbReference>
<proteinExistence type="predicted"/>
<dbReference type="AlphaFoldDB" id="D2R2X3"/>
<dbReference type="KEGG" id="psl:Psta_4053"/>
<dbReference type="PANTHER" id="PTHR36966:SF1">
    <property type="entry name" value="REP-ASSOCIATED TYROSINE TRANSPOSASE"/>
    <property type="match status" value="1"/>
</dbReference>
<dbReference type="InterPro" id="IPR036515">
    <property type="entry name" value="Transposase_17_sf"/>
</dbReference>
<dbReference type="GO" id="GO:0004803">
    <property type="term" value="F:transposase activity"/>
    <property type="evidence" value="ECO:0007669"/>
    <property type="project" value="InterPro"/>
</dbReference>